<keyword evidence="3" id="KW-1185">Reference proteome</keyword>
<dbReference type="InterPro" id="IPR036582">
    <property type="entry name" value="Mao_N_sf"/>
</dbReference>
<dbReference type="AlphaFoldDB" id="A0A4R5KQB0"/>
<evidence type="ECO:0000313" key="3">
    <source>
        <dbReference type="Proteomes" id="UP000295636"/>
    </source>
</evidence>
<proteinExistence type="predicted"/>
<reference evidence="2 3" key="1">
    <citation type="submission" date="2019-03" db="EMBL/GenBank/DDBJ databases">
        <title>This is whole genome sequence of Paenibacillus sp MS74 strain.</title>
        <authorList>
            <person name="Trinh H.N."/>
        </authorList>
    </citation>
    <scope>NUCLEOTIDE SEQUENCE [LARGE SCALE GENOMIC DNA]</scope>
    <source>
        <strain evidence="2 3">MS74</strain>
    </source>
</reference>
<dbReference type="InterPro" id="IPR012854">
    <property type="entry name" value="Cu_amine_oxidase-like_N"/>
</dbReference>
<dbReference type="Pfam" id="PF07833">
    <property type="entry name" value="Cu_amine_oxidN1"/>
    <property type="match status" value="1"/>
</dbReference>
<protein>
    <submittedName>
        <fullName evidence="2">Copper amine oxidase N-terminal domain-containing protein</fullName>
    </submittedName>
</protein>
<name>A0A4R5KQB0_9BACL</name>
<dbReference type="Proteomes" id="UP000295636">
    <property type="component" value="Unassembled WGS sequence"/>
</dbReference>
<dbReference type="SUPFAM" id="SSF55383">
    <property type="entry name" value="Copper amine oxidase, domain N"/>
    <property type="match status" value="1"/>
</dbReference>
<gene>
    <name evidence="2" type="ORF">E1757_15090</name>
</gene>
<evidence type="ECO:0000313" key="2">
    <source>
        <dbReference type="EMBL" id="TDF97158.1"/>
    </source>
</evidence>
<organism evidence="2 3">
    <name type="scientific">Paenibacillus piri</name>
    <dbReference type="NCBI Taxonomy" id="2547395"/>
    <lineage>
        <taxon>Bacteria</taxon>
        <taxon>Bacillati</taxon>
        <taxon>Bacillota</taxon>
        <taxon>Bacilli</taxon>
        <taxon>Bacillales</taxon>
        <taxon>Paenibacillaceae</taxon>
        <taxon>Paenibacillus</taxon>
    </lineage>
</organism>
<dbReference type="OrthoDB" id="1954422at2"/>
<dbReference type="EMBL" id="SMRT01000006">
    <property type="protein sequence ID" value="TDF97158.1"/>
    <property type="molecule type" value="Genomic_DNA"/>
</dbReference>
<sequence length="278" mass="31100">MDLIRRSADMLKLNKFRLLFTGLMLWSMAITVLPSRAGAEEASSVHIYVQQELQQWEQQPFIKDGFTMVPMRALFEKLGFHVAWDAEKQMATAVKGGLTISLSINRGTALVNDVMYYLDVTPSLENGNTYMPLRFVSEAAGAEVLWNDADRSIQIQFENDPQKRIRRLIDNVVRSGSFTQAAMSVTGGDGIKLNSINVKENTIAASGKTAKVKFDADITVSKAVKNDKGITISPAETVVYEVTADMYKDAFDQWLLQTVPSKMTYVLKEKTPFINNVR</sequence>
<evidence type="ECO:0000259" key="1">
    <source>
        <dbReference type="Pfam" id="PF07833"/>
    </source>
</evidence>
<comment type="caution">
    <text evidence="2">The sequence shown here is derived from an EMBL/GenBank/DDBJ whole genome shotgun (WGS) entry which is preliminary data.</text>
</comment>
<feature type="domain" description="Copper amine oxidase-like N-terminal" evidence="1">
    <location>
        <begin position="51"/>
        <end position="155"/>
    </location>
</feature>
<accession>A0A4R5KQB0</accession>
<dbReference type="Gene3D" id="3.30.457.10">
    <property type="entry name" value="Copper amine oxidase-like, N-terminal domain"/>
    <property type="match status" value="1"/>
</dbReference>